<name>A0A6J7VGT0_9ZZZZ</name>
<evidence type="ECO:0000313" key="1">
    <source>
        <dbReference type="EMBL" id="CAB5076849.1"/>
    </source>
</evidence>
<accession>A0A6J7VGT0</accession>
<protein>
    <submittedName>
        <fullName evidence="1">Unannotated protein</fullName>
    </submittedName>
</protein>
<sequence length="39" mass="4567">MTEISIEIDEFGNIEHREVTIEHTEEIRYQDGISDSDKS</sequence>
<dbReference type="AlphaFoldDB" id="A0A6J7VGT0"/>
<proteinExistence type="predicted"/>
<reference evidence="1" key="1">
    <citation type="submission" date="2020-05" db="EMBL/GenBank/DDBJ databases">
        <authorList>
            <person name="Chiriac C."/>
            <person name="Salcher M."/>
            <person name="Ghai R."/>
            <person name="Kavagutti S V."/>
        </authorList>
    </citation>
    <scope>NUCLEOTIDE SEQUENCE</scope>
</reference>
<dbReference type="EMBL" id="CAFBRA010000090">
    <property type="protein sequence ID" value="CAB5076849.1"/>
    <property type="molecule type" value="Genomic_DNA"/>
</dbReference>
<organism evidence="1">
    <name type="scientific">freshwater metagenome</name>
    <dbReference type="NCBI Taxonomy" id="449393"/>
    <lineage>
        <taxon>unclassified sequences</taxon>
        <taxon>metagenomes</taxon>
        <taxon>ecological metagenomes</taxon>
    </lineage>
</organism>
<gene>
    <name evidence="1" type="ORF">UFOPK4382_01101</name>
</gene>